<comment type="caution">
    <text evidence="1">The sequence shown here is derived from an EMBL/GenBank/DDBJ whole genome shotgun (WGS) entry which is preliminary data.</text>
</comment>
<dbReference type="EMBL" id="CM051395">
    <property type="protein sequence ID" value="KAJ4724669.1"/>
    <property type="molecule type" value="Genomic_DNA"/>
</dbReference>
<proteinExistence type="predicted"/>
<dbReference type="Proteomes" id="UP001164539">
    <property type="component" value="Chromosome 2"/>
</dbReference>
<accession>A0ACC1YNC7</accession>
<gene>
    <name evidence="1" type="ORF">OWV82_003629</name>
</gene>
<evidence type="ECO:0000313" key="1">
    <source>
        <dbReference type="EMBL" id="KAJ4724669.1"/>
    </source>
</evidence>
<evidence type="ECO:0000313" key="2">
    <source>
        <dbReference type="Proteomes" id="UP001164539"/>
    </source>
</evidence>
<organism evidence="1 2">
    <name type="scientific">Melia azedarach</name>
    <name type="common">Chinaberry tree</name>
    <dbReference type="NCBI Taxonomy" id="155640"/>
    <lineage>
        <taxon>Eukaryota</taxon>
        <taxon>Viridiplantae</taxon>
        <taxon>Streptophyta</taxon>
        <taxon>Embryophyta</taxon>
        <taxon>Tracheophyta</taxon>
        <taxon>Spermatophyta</taxon>
        <taxon>Magnoliopsida</taxon>
        <taxon>eudicotyledons</taxon>
        <taxon>Gunneridae</taxon>
        <taxon>Pentapetalae</taxon>
        <taxon>rosids</taxon>
        <taxon>malvids</taxon>
        <taxon>Sapindales</taxon>
        <taxon>Meliaceae</taxon>
        <taxon>Melia</taxon>
    </lineage>
</organism>
<keyword evidence="2" id="KW-1185">Reference proteome</keyword>
<name>A0ACC1YNC7_MELAZ</name>
<protein>
    <submittedName>
        <fullName evidence="1">Kinesin-like protein</fullName>
    </submittedName>
</protein>
<sequence>MPFISDTASAIKSRFGFHNRSVSSESVPSIRASPDLSLKSASKEHATAQSQAAALAVSSIDEWDENAAASSDSSQGFEFCEDPSFWKDHNVQVIIRIRPLSSSEISLQGYNKCIRQESGQTITWIGHPESRFTFDVVADEHVSQEKLFKVAGVPMVENCVGGYNSCMFAYGQTGSGKTHTMLGDIEESTQRHSVNSGMTPRVFEYLFSRIQKEKGARKDEKLRFTCKCSFLEIYNEQILDLLDPSSNNLQIREDIKKGVYVENLKEVEVTSARDVIQQLIQGAANRKVAATNMNRASSRSHSVFTCIIESKWESQGVTHHRFARLNLVDLAGSERQKSSGAEGERLKEATNINKSLSTLGLVIMNLVSISNGKSLHVPYRDSKLTFLLQDSLGGNSKTTIIANVSPSSCCSLETLSTLKFAQRAKFIKNNAIVNEDASGDVIAMRIEIQQLKKEVSRLRGLVNGGGESLVNDTFAISIPASPGSFKWEGLHGSFSPLASDKRMSQKKDYELALVGAFRREKEKDLSLQALVAENEATMRLAKQREDEIQGLKMRLRFREAGIKRLEAVASGKISAETHLLKEKEEYLKEIEVLRTQVDRNLEVTRFAMENLRLKEEIRRLKSFYEEGEREMMNQQIMVLENKLLEALDWKLMHESDSSAAQKENSNSVAVAEVCTDGDIFGKESGSPWRTSVVNEENEFLRMQAIHNQAEMERLQKQLEFSFEEKTKLERQVSDLVKKLEEKTCSSSVEDESQQSGLPSLATNVPMHIINFNDQMELKTMVDAIAAASQKEAEAHQTAIVLSTTNDELMLKLGALNEEKSRLNKLNDDLQLKHKVLIEEKSNLIELYERKEAEMKKVVENLEHQLVEMHEENDKLLGMYEQAMQERDEFKRMVSLGGQNKAEARGEFDCPEKLVEIDGGKQQITSGEPDLVALNGCDTGENPNFENPTISGDEIPRLDVHDGFGSCLGNSQAKEEKHIELQAEELQAPEQTPSYVEATVADMETEPPNLAKAKFTEDLNLVKVKLEKAQEKLSATADIVTLFGSVEKAFTEVDKLSREIEAMEAIIQDKQQQFSTLKHLSSEMQERKVLVDNKLLAIKHSLSSFSSSIAYFEQREARSRARVIASVTYLSQKKEESIHLQACKREVGAALGKVQQYEGELRKNLALLKSKLEEENKRQENDKVLFAIDNIEKTENSQKNWNLGGKATELLKSEEQKTKLQTEIKLSREKLAIAKREFEDLTKKSWKIDSELQTVQMEIQKNSRSVEEMQFAHQAVIQEKETLLEIREKGKAEIDSLIVEYQQHVFEADLKEAEMEILEEELQLQLRRVEELQALRSAAEEKKSKLLEHINGSSCLLSEKMEGELQSVWAYVLEAKTLLLDDESNER</sequence>
<reference evidence="1 2" key="1">
    <citation type="journal article" date="2023" name="Science">
        <title>Complex scaffold remodeling in plant triterpene biosynthesis.</title>
        <authorList>
            <person name="De La Pena R."/>
            <person name="Hodgson H."/>
            <person name="Liu J.C."/>
            <person name="Stephenson M.J."/>
            <person name="Martin A.C."/>
            <person name="Owen C."/>
            <person name="Harkess A."/>
            <person name="Leebens-Mack J."/>
            <person name="Jimenez L.E."/>
            <person name="Osbourn A."/>
            <person name="Sattely E.S."/>
        </authorList>
    </citation>
    <scope>NUCLEOTIDE SEQUENCE [LARGE SCALE GENOMIC DNA]</scope>
    <source>
        <strain evidence="2">cv. JPN11</strain>
        <tissue evidence="1">Leaf</tissue>
    </source>
</reference>